<accession>A0AAW1W7U5</accession>
<feature type="compositionally biased region" description="Basic residues" evidence="3">
    <location>
        <begin position="174"/>
        <end position="187"/>
    </location>
</feature>
<organism evidence="4 5">
    <name type="scientific">Rubus argutus</name>
    <name type="common">Southern blackberry</name>
    <dbReference type="NCBI Taxonomy" id="59490"/>
    <lineage>
        <taxon>Eukaryota</taxon>
        <taxon>Viridiplantae</taxon>
        <taxon>Streptophyta</taxon>
        <taxon>Embryophyta</taxon>
        <taxon>Tracheophyta</taxon>
        <taxon>Spermatophyta</taxon>
        <taxon>Magnoliopsida</taxon>
        <taxon>eudicotyledons</taxon>
        <taxon>Gunneridae</taxon>
        <taxon>Pentapetalae</taxon>
        <taxon>rosids</taxon>
        <taxon>fabids</taxon>
        <taxon>Rosales</taxon>
        <taxon>Rosaceae</taxon>
        <taxon>Rosoideae</taxon>
        <taxon>Rosoideae incertae sedis</taxon>
        <taxon>Rubus</taxon>
    </lineage>
</organism>
<evidence type="ECO:0000313" key="5">
    <source>
        <dbReference type="Proteomes" id="UP001457282"/>
    </source>
</evidence>
<dbReference type="GO" id="GO:0030677">
    <property type="term" value="C:ribonuclease P complex"/>
    <property type="evidence" value="ECO:0007669"/>
    <property type="project" value="InterPro"/>
</dbReference>
<protein>
    <submittedName>
        <fullName evidence="4">Uncharacterized protein</fullName>
    </submittedName>
</protein>
<feature type="region of interest" description="Disordered" evidence="3">
    <location>
        <begin position="27"/>
        <end position="76"/>
    </location>
</feature>
<feature type="region of interest" description="Disordered" evidence="3">
    <location>
        <begin position="161"/>
        <end position="187"/>
    </location>
</feature>
<keyword evidence="5" id="KW-1185">Reference proteome</keyword>
<dbReference type="Gene3D" id="2.30.30.210">
    <property type="entry name" value="Ribonuclease P/MRP, subunit p29"/>
    <property type="match status" value="1"/>
</dbReference>
<dbReference type="InterPro" id="IPR036980">
    <property type="entry name" value="RNase_P/MRP_Rpp29_sf"/>
</dbReference>
<gene>
    <name evidence="4" type="ORF">M0R45_029385</name>
</gene>
<dbReference type="GO" id="GO:0006364">
    <property type="term" value="P:rRNA processing"/>
    <property type="evidence" value="ECO:0007669"/>
    <property type="project" value="TreeGrafter"/>
</dbReference>
<dbReference type="GO" id="GO:0033204">
    <property type="term" value="F:ribonuclease P RNA binding"/>
    <property type="evidence" value="ECO:0007669"/>
    <property type="project" value="InterPro"/>
</dbReference>
<dbReference type="Proteomes" id="UP001457282">
    <property type="component" value="Unassembled WGS sequence"/>
</dbReference>
<dbReference type="GO" id="GO:0005634">
    <property type="term" value="C:nucleus"/>
    <property type="evidence" value="ECO:0007669"/>
    <property type="project" value="UniProtKB-SubCell"/>
</dbReference>
<dbReference type="GO" id="GO:0000172">
    <property type="term" value="C:ribonuclease MRP complex"/>
    <property type="evidence" value="ECO:0007669"/>
    <property type="project" value="InterPro"/>
</dbReference>
<name>A0AAW1W7U5_RUBAR</name>
<comment type="caution">
    <text evidence="4">The sequence shown here is derived from an EMBL/GenBank/DDBJ whole genome shotgun (WGS) entry which is preliminary data.</text>
</comment>
<evidence type="ECO:0000256" key="2">
    <source>
        <dbReference type="ARBA" id="ARBA00006181"/>
    </source>
</evidence>
<dbReference type="Pfam" id="PF01868">
    <property type="entry name" value="RNase_P-MRP_p29"/>
    <property type="match status" value="1"/>
</dbReference>
<proteinExistence type="inferred from homology"/>
<dbReference type="SMART" id="SM00538">
    <property type="entry name" value="POP4"/>
    <property type="match status" value="1"/>
</dbReference>
<dbReference type="SUPFAM" id="SSF101744">
    <property type="entry name" value="Rof/RNase P subunit-like"/>
    <property type="match status" value="1"/>
</dbReference>
<evidence type="ECO:0000256" key="1">
    <source>
        <dbReference type="ARBA" id="ARBA00004123"/>
    </source>
</evidence>
<dbReference type="InterPro" id="IPR002730">
    <property type="entry name" value="Rpp29/RNP1"/>
</dbReference>
<dbReference type="GO" id="GO:0001682">
    <property type="term" value="P:tRNA 5'-leader removal"/>
    <property type="evidence" value="ECO:0007669"/>
    <property type="project" value="InterPro"/>
</dbReference>
<comment type="similarity">
    <text evidence="2">Belongs to the eukaryotic/archaeal RNase P protein component 1 family.</text>
</comment>
<feature type="compositionally biased region" description="Polar residues" evidence="3">
    <location>
        <begin position="65"/>
        <end position="75"/>
    </location>
</feature>
<sequence>MAGEAVVQDQRQRTLQALERRFEAAKAELDLHQTKNTKRLKTEGPGKKPHIENSSAVDSSPKLANASSTTSSKKGNFTFAGYVNSQDIDESGPTYAKLSLPIHENLLTTSVEVSGRKEGKVDNVLHELLQSGDSAQRYMQGSRSKRIDNWILLDNYVQGRGGGSRARQMQSNSKRSKKRMSMKQQKKHGLFDLPQDVHSYDKFKPMHEMWKGYIAQLLKTTGKTQLAQYLLSADLHGAIISVADCKVTSYTGVSGIMVRETAETFGIITQDDKYRVVPKRFSVFIFQVDCWKITLHGDKLKSRNLGSLSRT</sequence>
<dbReference type="AlphaFoldDB" id="A0AAW1W7U5"/>
<comment type="subcellular location">
    <subcellularLocation>
        <location evidence="1">Nucleus</location>
    </subcellularLocation>
</comment>
<evidence type="ECO:0000256" key="3">
    <source>
        <dbReference type="SAM" id="MobiDB-lite"/>
    </source>
</evidence>
<dbReference type="InterPro" id="IPR016848">
    <property type="entry name" value="RNase_P/MRP_Rpp29-subunit"/>
</dbReference>
<dbReference type="InterPro" id="IPR023534">
    <property type="entry name" value="Rof/RNase_P-like"/>
</dbReference>
<dbReference type="PANTHER" id="PTHR13348">
    <property type="entry name" value="RIBONUCLEASE P SUBUNIT P29"/>
    <property type="match status" value="1"/>
</dbReference>
<dbReference type="EMBL" id="JBEDUW010000006">
    <property type="protein sequence ID" value="KAK9920844.1"/>
    <property type="molecule type" value="Genomic_DNA"/>
</dbReference>
<reference evidence="4 5" key="1">
    <citation type="journal article" date="2023" name="G3 (Bethesda)">
        <title>A chromosome-length genome assembly and annotation of blackberry (Rubus argutus, cv. 'Hillquist').</title>
        <authorList>
            <person name="Bruna T."/>
            <person name="Aryal R."/>
            <person name="Dudchenko O."/>
            <person name="Sargent D.J."/>
            <person name="Mead D."/>
            <person name="Buti M."/>
            <person name="Cavallini A."/>
            <person name="Hytonen T."/>
            <person name="Andres J."/>
            <person name="Pham M."/>
            <person name="Weisz D."/>
            <person name="Mascagni F."/>
            <person name="Usai G."/>
            <person name="Natali L."/>
            <person name="Bassil N."/>
            <person name="Fernandez G.E."/>
            <person name="Lomsadze A."/>
            <person name="Armour M."/>
            <person name="Olukolu B."/>
            <person name="Poorten T."/>
            <person name="Britton C."/>
            <person name="Davik J."/>
            <person name="Ashrafi H."/>
            <person name="Aiden E.L."/>
            <person name="Borodovsky M."/>
            <person name="Worthington M."/>
        </authorList>
    </citation>
    <scope>NUCLEOTIDE SEQUENCE [LARGE SCALE GENOMIC DNA]</scope>
    <source>
        <strain evidence="4">PI 553951</strain>
    </source>
</reference>
<feature type="compositionally biased region" description="Basic and acidic residues" evidence="3">
    <location>
        <begin position="40"/>
        <end position="51"/>
    </location>
</feature>
<dbReference type="PANTHER" id="PTHR13348:SF0">
    <property type="entry name" value="RIBONUCLEASE P PROTEIN SUBUNIT P29"/>
    <property type="match status" value="1"/>
</dbReference>
<evidence type="ECO:0000313" key="4">
    <source>
        <dbReference type="EMBL" id="KAK9920844.1"/>
    </source>
</evidence>